<dbReference type="Proteomes" id="UP000182888">
    <property type="component" value="Unassembled WGS sequence"/>
</dbReference>
<evidence type="ECO:0000313" key="1">
    <source>
        <dbReference type="EMBL" id="CDX61523.1"/>
    </source>
</evidence>
<proteinExistence type="predicted"/>
<evidence type="ECO:0000313" key="2">
    <source>
        <dbReference type="Proteomes" id="UP000182888"/>
    </source>
</evidence>
<sequence length="65" mass="7481">MALLPHGLRQQPQMKVEKLVVAAGRGRRLADPCQPFFMCFDNFAFSRAKEEDYRCRLGGRDQEPP</sequence>
<dbReference type="AlphaFoldDB" id="A0A0K2W5F9"/>
<reference evidence="2" key="1">
    <citation type="submission" date="2014-08" db="EMBL/GenBank/DDBJ databases">
        <authorList>
            <person name="Edwards T."/>
        </authorList>
    </citation>
    <scope>NUCLEOTIDE SEQUENCE [LARGE SCALE GENOMIC DNA]</scope>
</reference>
<protein>
    <submittedName>
        <fullName evidence="1">Uncharacterized protein</fullName>
    </submittedName>
</protein>
<gene>
    <name evidence="1" type="ORF">MPL1032_40060</name>
</gene>
<organism evidence="1 2">
    <name type="scientific">Mesorhizobium plurifarium</name>
    <dbReference type="NCBI Taxonomy" id="69974"/>
    <lineage>
        <taxon>Bacteria</taxon>
        <taxon>Pseudomonadati</taxon>
        <taxon>Pseudomonadota</taxon>
        <taxon>Alphaproteobacteria</taxon>
        <taxon>Hyphomicrobiales</taxon>
        <taxon>Phyllobacteriaceae</taxon>
        <taxon>Mesorhizobium</taxon>
    </lineage>
</organism>
<accession>A0A0K2W5F9</accession>
<dbReference type="EMBL" id="CCND01000034">
    <property type="protein sequence ID" value="CDX61523.1"/>
    <property type="molecule type" value="Genomic_DNA"/>
</dbReference>
<name>A0A0K2W5F9_MESPL</name>